<evidence type="ECO:0000313" key="6">
    <source>
        <dbReference type="Proteomes" id="UP000595917"/>
    </source>
</evidence>
<dbReference type="PROSITE" id="PS50893">
    <property type="entry name" value="ABC_TRANSPORTER_2"/>
    <property type="match status" value="1"/>
</dbReference>
<proteinExistence type="predicted"/>
<dbReference type="Pfam" id="PF00005">
    <property type="entry name" value="ABC_tran"/>
    <property type="match status" value="1"/>
</dbReference>
<dbReference type="Proteomes" id="UP000595917">
    <property type="component" value="Chromosome"/>
</dbReference>
<dbReference type="SMART" id="SM00382">
    <property type="entry name" value="AAA"/>
    <property type="match status" value="1"/>
</dbReference>
<keyword evidence="2" id="KW-0547">Nucleotide-binding</keyword>
<dbReference type="CDD" id="cd03230">
    <property type="entry name" value="ABC_DR_subfamily_A"/>
    <property type="match status" value="1"/>
</dbReference>
<gene>
    <name evidence="5" type="ORF">JFL75_09695</name>
</gene>
<evidence type="ECO:0000313" key="5">
    <source>
        <dbReference type="EMBL" id="QQO11162.1"/>
    </source>
</evidence>
<feature type="domain" description="ABC transporter" evidence="4">
    <location>
        <begin position="9"/>
        <end position="237"/>
    </location>
</feature>
<dbReference type="GO" id="GO:0016887">
    <property type="term" value="F:ATP hydrolysis activity"/>
    <property type="evidence" value="ECO:0007669"/>
    <property type="project" value="InterPro"/>
</dbReference>
<evidence type="ECO:0000256" key="1">
    <source>
        <dbReference type="ARBA" id="ARBA00022448"/>
    </source>
</evidence>
<dbReference type="AlphaFoldDB" id="A0A7T8BC26"/>
<dbReference type="KEGG" id="bhc:JFL75_09695"/>
<dbReference type="Gene3D" id="3.40.50.300">
    <property type="entry name" value="P-loop containing nucleotide triphosphate hydrolases"/>
    <property type="match status" value="1"/>
</dbReference>
<sequence length="323" mass="35718">MNSDTRELIAFSEVTKQFHKRQVLNPVTFTLSRGKSLAILGPNGAGKTTLIRLMLGVIPQSSGQVAVFGAPIEPSSFESKKKIGVVIEEQTFFLDMTAWEYLRFFGELYQVGDIQNRAGALLRYMELYDSRSKKIREYSTGMKKKLNIIQAVLHKPEILIFDEPFSGLDPQGIYLTVNLLKEMKKSGSTLIICSHILSEIDDLVDDLLIINSGDVKAYGSKTDLWRKSDGGYSLDILLIEENTPGIERLGNLSGVVSWEKQGQCRYRLSVAGDERNRRAIAEAIVASGLLVAGITYSEPSVAMVYSKIMESAGLPQEPGGPVF</sequence>
<reference evidence="5" key="1">
    <citation type="submission" date="2021-01" db="EMBL/GenBank/DDBJ databases">
        <title>Description of Breznakiella homolactica.</title>
        <authorList>
            <person name="Song Y."/>
            <person name="Brune A."/>
        </authorList>
    </citation>
    <scope>NUCLEOTIDE SEQUENCE</scope>
    <source>
        <strain evidence="5">RmG30</strain>
    </source>
</reference>
<dbReference type="InterPro" id="IPR027417">
    <property type="entry name" value="P-loop_NTPase"/>
</dbReference>
<dbReference type="GO" id="GO:0005524">
    <property type="term" value="F:ATP binding"/>
    <property type="evidence" value="ECO:0007669"/>
    <property type="project" value="UniProtKB-KW"/>
</dbReference>
<dbReference type="RefSeq" id="WP_215628471.1">
    <property type="nucleotide sequence ID" value="NZ_CP067089.2"/>
</dbReference>
<dbReference type="InterPro" id="IPR003593">
    <property type="entry name" value="AAA+_ATPase"/>
</dbReference>
<dbReference type="InterPro" id="IPR051782">
    <property type="entry name" value="ABC_Transporter_VariousFunc"/>
</dbReference>
<dbReference type="PANTHER" id="PTHR42939">
    <property type="entry name" value="ABC TRANSPORTER ATP-BINDING PROTEIN ALBC-RELATED"/>
    <property type="match status" value="1"/>
</dbReference>
<organism evidence="5 6">
    <name type="scientific">Breznakiella homolactica</name>
    <dbReference type="NCBI Taxonomy" id="2798577"/>
    <lineage>
        <taxon>Bacteria</taxon>
        <taxon>Pseudomonadati</taxon>
        <taxon>Spirochaetota</taxon>
        <taxon>Spirochaetia</taxon>
        <taxon>Spirochaetales</taxon>
        <taxon>Breznakiellaceae</taxon>
        <taxon>Breznakiella</taxon>
    </lineage>
</organism>
<dbReference type="InterPro" id="IPR003439">
    <property type="entry name" value="ABC_transporter-like_ATP-bd"/>
</dbReference>
<keyword evidence="6" id="KW-1185">Reference proteome</keyword>
<protein>
    <submittedName>
        <fullName evidence="5">ABC transporter ATP-binding protein</fullName>
    </submittedName>
</protein>
<dbReference type="PANTHER" id="PTHR42939:SF1">
    <property type="entry name" value="ABC TRANSPORTER ATP-BINDING PROTEIN ALBC-RELATED"/>
    <property type="match status" value="1"/>
</dbReference>
<evidence type="ECO:0000256" key="2">
    <source>
        <dbReference type="ARBA" id="ARBA00022741"/>
    </source>
</evidence>
<dbReference type="SUPFAM" id="SSF52540">
    <property type="entry name" value="P-loop containing nucleoside triphosphate hydrolases"/>
    <property type="match status" value="1"/>
</dbReference>
<accession>A0A7T8BC26</accession>
<evidence type="ECO:0000256" key="3">
    <source>
        <dbReference type="ARBA" id="ARBA00022840"/>
    </source>
</evidence>
<keyword evidence="3 5" id="KW-0067">ATP-binding</keyword>
<dbReference type="EMBL" id="CP067089">
    <property type="protein sequence ID" value="QQO11162.1"/>
    <property type="molecule type" value="Genomic_DNA"/>
</dbReference>
<name>A0A7T8BC26_9SPIR</name>
<keyword evidence="1" id="KW-0813">Transport</keyword>
<evidence type="ECO:0000259" key="4">
    <source>
        <dbReference type="PROSITE" id="PS50893"/>
    </source>
</evidence>